<evidence type="ECO:0000313" key="2">
    <source>
        <dbReference type="EMBL" id="TDQ43636.1"/>
    </source>
</evidence>
<protein>
    <submittedName>
        <fullName evidence="2">Outer membrane protein</fullName>
    </submittedName>
</protein>
<dbReference type="EMBL" id="SNYM01000028">
    <property type="protein sequence ID" value="TDQ43636.1"/>
    <property type="molecule type" value="Genomic_DNA"/>
</dbReference>
<keyword evidence="3" id="KW-1185">Reference proteome</keyword>
<comment type="caution">
    <text evidence="2">The sequence shown here is derived from an EMBL/GenBank/DDBJ whole genome shotgun (WGS) entry which is preliminary data.</text>
</comment>
<organism evidence="2 3">
    <name type="scientific">Permianibacter aggregans</name>
    <dbReference type="NCBI Taxonomy" id="1510150"/>
    <lineage>
        <taxon>Bacteria</taxon>
        <taxon>Pseudomonadati</taxon>
        <taxon>Pseudomonadota</taxon>
        <taxon>Gammaproteobacteria</taxon>
        <taxon>Pseudomonadales</taxon>
        <taxon>Pseudomonadaceae</taxon>
        <taxon>Permianibacter</taxon>
    </lineage>
</organism>
<dbReference type="OrthoDB" id="9807574at2"/>
<feature type="signal peptide" evidence="1">
    <location>
        <begin position="1"/>
        <end position="22"/>
    </location>
</feature>
<dbReference type="InterPro" id="IPR005618">
    <property type="entry name" value="OMPW"/>
</dbReference>
<dbReference type="AlphaFoldDB" id="A0A4R6UCL4"/>
<feature type="chain" id="PRO_5020361814" evidence="1">
    <location>
        <begin position="23"/>
        <end position="203"/>
    </location>
</feature>
<accession>A0A4R6UCL4</accession>
<reference evidence="2 3" key="1">
    <citation type="submission" date="2019-03" db="EMBL/GenBank/DDBJ databases">
        <title>Genomic Encyclopedia of Type Strains, Phase IV (KMG-IV): sequencing the most valuable type-strain genomes for metagenomic binning, comparative biology and taxonomic classification.</title>
        <authorList>
            <person name="Goeker M."/>
        </authorList>
    </citation>
    <scope>NUCLEOTIDE SEQUENCE [LARGE SCALE GENOMIC DNA]</scope>
    <source>
        <strain evidence="2 3">DSM 103792</strain>
    </source>
</reference>
<proteinExistence type="predicted"/>
<keyword evidence="1" id="KW-0732">Signal</keyword>
<dbReference type="PANTHER" id="PTHR36920">
    <property type="match status" value="1"/>
</dbReference>
<name>A0A4R6UCL4_9GAMM</name>
<dbReference type="GO" id="GO:0055085">
    <property type="term" value="P:transmembrane transport"/>
    <property type="evidence" value="ECO:0007669"/>
    <property type="project" value="TreeGrafter"/>
</dbReference>
<dbReference type="RefSeq" id="WP_133593589.1">
    <property type="nucleotide sequence ID" value="NZ_CP037953.1"/>
</dbReference>
<evidence type="ECO:0000313" key="3">
    <source>
        <dbReference type="Proteomes" id="UP000295375"/>
    </source>
</evidence>
<sequence>MNNKSKLLLAVVAALSSSLACAEESPWLIRFRVADLSPDTSSSAEVLPADIIDVSDKTIPDININYFFTDSVSLELVLTIPQEHDVTVGGAKIGTFKHLPPTLTAGYHFNTGGDFRPYVRAGINYTLLMDEDMDVGGAPVTLENDSIGFAYGAGFDWKLGSNWVLNADIKKIAIATDVFLAGTKIAELHVDPLLVGVGLGYRF</sequence>
<dbReference type="Pfam" id="PF03922">
    <property type="entry name" value="OmpW"/>
    <property type="match status" value="1"/>
</dbReference>
<gene>
    <name evidence="2" type="ORF">EV696_12836</name>
</gene>
<evidence type="ECO:0000256" key="1">
    <source>
        <dbReference type="SAM" id="SignalP"/>
    </source>
</evidence>
<dbReference type="PROSITE" id="PS51257">
    <property type="entry name" value="PROKAR_LIPOPROTEIN"/>
    <property type="match status" value="1"/>
</dbReference>
<dbReference type="InterPro" id="IPR011250">
    <property type="entry name" value="OMP/PagP_B-barrel"/>
</dbReference>
<dbReference type="Proteomes" id="UP000295375">
    <property type="component" value="Unassembled WGS sequence"/>
</dbReference>
<dbReference type="GO" id="GO:0019867">
    <property type="term" value="C:outer membrane"/>
    <property type="evidence" value="ECO:0007669"/>
    <property type="project" value="InterPro"/>
</dbReference>
<dbReference type="PANTHER" id="PTHR36920:SF1">
    <property type="entry name" value="OUTER MEMBRANE PROTEIN W"/>
    <property type="match status" value="1"/>
</dbReference>
<dbReference type="SUPFAM" id="SSF56925">
    <property type="entry name" value="OMPA-like"/>
    <property type="match status" value="1"/>
</dbReference>
<dbReference type="Gene3D" id="2.40.160.20">
    <property type="match status" value="1"/>
</dbReference>